<evidence type="ECO:0000256" key="1">
    <source>
        <dbReference type="SAM" id="Phobius"/>
    </source>
</evidence>
<gene>
    <name evidence="2" type="ORF">HELGO_WM27276</name>
</gene>
<accession>A0A6S6TAP4</accession>
<feature type="transmembrane region" description="Helical" evidence="1">
    <location>
        <begin position="99"/>
        <end position="122"/>
    </location>
</feature>
<protein>
    <submittedName>
        <fullName evidence="2">Uncharacterized protein</fullName>
    </submittedName>
</protein>
<evidence type="ECO:0000313" key="2">
    <source>
        <dbReference type="EMBL" id="CAA6816364.1"/>
    </source>
</evidence>
<keyword evidence="1" id="KW-1133">Transmembrane helix</keyword>
<reference evidence="2" key="1">
    <citation type="submission" date="2020-01" db="EMBL/GenBank/DDBJ databases">
        <authorList>
            <person name="Meier V. D."/>
            <person name="Meier V D."/>
        </authorList>
    </citation>
    <scope>NUCLEOTIDE SEQUENCE</scope>
    <source>
        <strain evidence="2">HLG_WM_MAG_12</strain>
    </source>
</reference>
<feature type="non-terminal residue" evidence="2">
    <location>
        <position position="144"/>
    </location>
</feature>
<dbReference type="EMBL" id="CACVAW010000069">
    <property type="protein sequence ID" value="CAA6816364.1"/>
    <property type="molecule type" value="Genomic_DNA"/>
</dbReference>
<sequence>MNFLYDCILVLFLVYVPTSTPSIDPQLTSRASLYGTNPLKLSEAKAVLELNIKKKSIKVAQVFKSYFKIELKNGIRIRPPPIPKLIAIQAVTNPAIINIYGLVCLSFGEISVCLFLYTLMIASNINPKNEYSNIYVGVKLTITP</sequence>
<dbReference type="AlphaFoldDB" id="A0A6S6TAP4"/>
<name>A0A6S6TAP4_9BACT</name>
<keyword evidence="1" id="KW-0472">Membrane</keyword>
<proteinExistence type="predicted"/>
<keyword evidence="1" id="KW-0812">Transmembrane</keyword>
<organism evidence="2">
    <name type="scientific">uncultured Campylobacterales bacterium</name>
    <dbReference type="NCBI Taxonomy" id="352960"/>
    <lineage>
        <taxon>Bacteria</taxon>
        <taxon>Pseudomonadati</taxon>
        <taxon>Campylobacterota</taxon>
        <taxon>Epsilonproteobacteria</taxon>
        <taxon>Campylobacterales</taxon>
        <taxon>environmental samples</taxon>
    </lineage>
</organism>